<reference evidence="2" key="1">
    <citation type="submission" date="2021-01" db="EMBL/GenBank/DDBJ databases">
        <authorList>
            <person name="Corre E."/>
            <person name="Pelletier E."/>
            <person name="Niang G."/>
            <person name="Scheremetjew M."/>
            <person name="Finn R."/>
            <person name="Kale V."/>
            <person name="Holt S."/>
            <person name="Cochrane G."/>
            <person name="Meng A."/>
            <person name="Brown T."/>
            <person name="Cohen L."/>
        </authorList>
    </citation>
    <scope>NUCLEOTIDE SEQUENCE</scope>
    <source>
        <strain evidence="2">CCMP1320</strain>
    </source>
</reference>
<dbReference type="EMBL" id="HBIP01006907">
    <property type="protein sequence ID" value="CAE0488546.1"/>
    <property type="molecule type" value="Transcribed_RNA"/>
</dbReference>
<feature type="region of interest" description="Disordered" evidence="1">
    <location>
        <begin position="1"/>
        <end position="32"/>
    </location>
</feature>
<evidence type="ECO:0000256" key="1">
    <source>
        <dbReference type="SAM" id="MobiDB-lite"/>
    </source>
</evidence>
<evidence type="ECO:0000313" key="2">
    <source>
        <dbReference type="EMBL" id="CAE0488546.1"/>
    </source>
</evidence>
<feature type="region of interest" description="Disordered" evidence="1">
    <location>
        <begin position="116"/>
        <end position="139"/>
    </location>
</feature>
<accession>A0A7S3QNV3</accession>
<protein>
    <submittedName>
        <fullName evidence="2">Uncharacterized protein</fullName>
    </submittedName>
</protein>
<dbReference type="AlphaFoldDB" id="A0A7S3QNV3"/>
<sequence>MFEPKFHFDDGSDDDFVATPKQRFPVGVPADEGAKTQNLLKTVMRKLTPHSRKQGCVKTPGLSMSAKKAYSIKEGLWQQTRSFSGFAKQPSVESSMDSDLNWPAQDSCKVEALPLHRQGSRRSQQDLSSSNSPPDSRSRLASACAYDRLSRHGSACVSELLGGLSCASDRHSSAHI</sequence>
<feature type="compositionally biased region" description="Basic and acidic residues" evidence="1">
    <location>
        <begin position="1"/>
        <end position="10"/>
    </location>
</feature>
<name>A0A7S3QNV3_DUNTE</name>
<proteinExistence type="predicted"/>
<feature type="compositionally biased region" description="Low complexity" evidence="1">
    <location>
        <begin position="121"/>
        <end position="135"/>
    </location>
</feature>
<gene>
    <name evidence="2" type="ORF">DTER00134_LOCUS3610</name>
</gene>
<organism evidence="2">
    <name type="scientific">Dunaliella tertiolecta</name>
    <name type="common">Green alga</name>
    <dbReference type="NCBI Taxonomy" id="3047"/>
    <lineage>
        <taxon>Eukaryota</taxon>
        <taxon>Viridiplantae</taxon>
        <taxon>Chlorophyta</taxon>
        <taxon>core chlorophytes</taxon>
        <taxon>Chlorophyceae</taxon>
        <taxon>CS clade</taxon>
        <taxon>Chlamydomonadales</taxon>
        <taxon>Dunaliellaceae</taxon>
        <taxon>Dunaliella</taxon>
    </lineage>
</organism>